<keyword evidence="3" id="KW-1185">Reference proteome</keyword>
<dbReference type="InterPro" id="IPR036249">
    <property type="entry name" value="Thioredoxin-like_sf"/>
</dbReference>
<organism evidence="2 3">
    <name type="scientific">Thermoanaerobaculum aquaticum</name>
    <dbReference type="NCBI Taxonomy" id="1312852"/>
    <lineage>
        <taxon>Bacteria</taxon>
        <taxon>Pseudomonadati</taxon>
        <taxon>Acidobacteriota</taxon>
        <taxon>Thermoanaerobaculia</taxon>
        <taxon>Thermoanaerobaculales</taxon>
        <taxon>Thermoanaerobaculaceae</taxon>
        <taxon>Thermoanaerobaculum</taxon>
    </lineage>
</organism>
<dbReference type="EMBL" id="JMFG01000008">
    <property type="protein sequence ID" value="KDA54461.1"/>
    <property type="molecule type" value="Genomic_DNA"/>
</dbReference>
<sequence>MLLVLRVVFPESSVPLEAEKGPEIPEKVQWLTPDQVPANPSKPLLYDFTARWCTPCRQQAKEVFADEKTAAFINEHFLPVKVADERRSEKAVAELFGRYGVRGFPTLVVADSNDQELARQQGYSGKRKTEAFLKKALEKAANNTASSERK</sequence>
<evidence type="ECO:0000313" key="2">
    <source>
        <dbReference type="EMBL" id="KDA54461.1"/>
    </source>
</evidence>
<name>A0A062Y251_9BACT</name>
<evidence type="ECO:0000259" key="1">
    <source>
        <dbReference type="PROSITE" id="PS51352"/>
    </source>
</evidence>
<dbReference type="Pfam" id="PF13098">
    <property type="entry name" value="Thioredoxin_2"/>
    <property type="match status" value="1"/>
</dbReference>
<proteinExistence type="predicted"/>
<comment type="caution">
    <text evidence="2">The sequence shown here is derived from an EMBL/GenBank/DDBJ whole genome shotgun (WGS) entry which is preliminary data.</text>
</comment>
<dbReference type="AlphaFoldDB" id="A0A062Y251"/>
<dbReference type="SUPFAM" id="SSF52833">
    <property type="entry name" value="Thioredoxin-like"/>
    <property type="match status" value="1"/>
</dbReference>
<reference evidence="2 3" key="1">
    <citation type="submission" date="2014-04" db="EMBL/GenBank/DDBJ databases">
        <title>The Genome Sequence of Thermoanaerobaculum aquaticum MP-01, The First Cultivated Group 23 Acidobacterium.</title>
        <authorList>
            <person name="Stamps B.W."/>
            <person name="Losey N.A."/>
            <person name="Lawson P.A."/>
            <person name="Stevenson B.S."/>
        </authorList>
    </citation>
    <scope>NUCLEOTIDE SEQUENCE [LARGE SCALE GENOMIC DNA]</scope>
    <source>
        <strain evidence="2 3">MP-01</strain>
    </source>
</reference>
<evidence type="ECO:0000313" key="3">
    <source>
        <dbReference type="Proteomes" id="UP000027284"/>
    </source>
</evidence>
<gene>
    <name evidence="2" type="ORF">EG19_12155</name>
</gene>
<dbReference type="Proteomes" id="UP000027284">
    <property type="component" value="Unassembled WGS sequence"/>
</dbReference>
<dbReference type="STRING" id="1312852.EG19_12155"/>
<accession>A0A062Y251</accession>
<dbReference type="PROSITE" id="PS51352">
    <property type="entry name" value="THIOREDOXIN_2"/>
    <property type="match status" value="1"/>
</dbReference>
<protein>
    <recommendedName>
        <fullName evidence="1">Thioredoxin domain-containing protein</fullName>
    </recommendedName>
</protein>
<dbReference type="InterPro" id="IPR013766">
    <property type="entry name" value="Thioredoxin_domain"/>
</dbReference>
<feature type="domain" description="Thioredoxin" evidence="1">
    <location>
        <begin position="5"/>
        <end position="142"/>
    </location>
</feature>
<dbReference type="InterPro" id="IPR012336">
    <property type="entry name" value="Thioredoxin-like_fold"/>
</dbReference>
<dbReference type="Gene3D" id="3.40.30.10">
    <property type="entry name" value="Glutaredoxin"/>
    <property type="match status" value="1"/>
</dbReference>